<evidence type="ECO:0000256" key="5">
    <source>
        <dbReference type="SAM" id="Phobius"/>
    </source>
</evidence>
<organism evidence="7 8">
    <name type="scientific">Spiribacter vilamensis</name>
    <dbReference type="NCBI Taxonomy" id="531306"/>
    <lineage>
        <taxon>Bacteria</taxon>
        <taxon>Pseudomonadati</taxon>
        <taxon>Pseudomonadota</taxon>
        <taxon>Gammaproteobacteria</taxon>
        <taxon>Chromatiales</taxon>
        <taxon>Ectothiorhodospiraceae</taxon>
        <taxon>Spiribacter</taxon>
    </lineage>
</organism>
<dbReference type="InterPro" id="IPR050327">
    <property type="entry name" value="Proton-linked_MCT"/>
</dbReference>
<accession>A0A4Q8D124</accession>
<dbReference type="InterPro" id="IPR020846">
    <property type="entry name" value="MFS_dom"/>
</dbReference>
<evidence type="ECO:0000259" key="6">
    <source>
        <dbReference type="PROSITE" id="PS50850"/>
    </source>
</evidence>
<dbReference type="GO" id="GO:0022857">
    <property type="term" value="F:transmembrane transporter activity"/>
    <property type="evidence" value="ECO:0007669"/>
    <property type="project" value="InterPro"/>
</dbReference>
<reference evidence="7 8" key="1">
    <citation type="submission" date="2019-02" db="EMBL/GenBank/DDBJ databases">
        <title>Genomic Encyclopedia of Type Strains, Phase IV (KMG-IV): sequencing the most valuable type-strain genomes for metagenomic binning, comparative biology and taxonomic classification.</title>
        <authorList>
            <person name="Goeker M."/>
        </authorList>
    </citation>
    <scope>NUCLEOTIDE SEQUENCE [LARGE SCALE GENOMIC DNA]</scope>
    <source>
        <strain evidence="7 8">DSM 21056</strain>
    </source>
</reference>
<feature type="transmembrane region" description="Helical" evidence="5">
    <location>
        <begin position="137"/>
        <end position="163"/>
    </location>
</feature>
<feature type="transmembrane region" description="Helical" evidence="5">
    <location>
        <begin position="77"/>
        <end position="98"/>
    </location>
</feature>
<gene>
    <name evidence="7" type="ORF">EV698_1289</name>
</gene>
<dbReference type="PROSITE" id="PS50850">
    <property type="entry name" value="MFS"/>
    <property type="match status" value="1"/>
</dbReference>
<evidence type="ECO:0000256" key="1">
    <source>
        <dbReference type="ARBA" id="ARBA00022692"/>
    </source>
</evidence>
<feature type="transmembrane region" description="Helical" evidence="5">
    <location>
        <begin position="325"/>
        <end position="347"/>
    </location>
</feature>
<feature type="transmembrane region" description="Helical" evidence="5">
    <location>
        <begin position="267"/>
        <end position="289"/>
    </location>
</feature>
<feature type="transmembrane region" description="Helical" evidence="5">
    <location>
        <begin position="169"/>
        <end position="190"/>
    </location>
</feature>
<evidence type="ECO:0000256" key="3">
    <source>
        <dbReference type="ARBA" id="ARBA00023136"/>
    </source>
</evidence>
<dbReference type="Pfam" id="PF07690">
    <property type="entry name" value="MFS_1"/>
    <property type="match status" value="1"/>
</dbReference>
<dbReference type="PANTHER" id="PTHR11360">
    <property type="entry name" value="MONOCARBOXYLATE TRANSPORTER"/>
    <property type="match status" value="1"/>
</dbReference>
<feature type="compositionally biased region" description="Polar residues" evidence="4">
    <location>
        <begin position="212"/>
        <end position="221"/>
    </location>
</feature>
<feature type="transmembrane region" description="Helical" evidence="5">
    <location>
        <begin position="104"/>
        <end position="125"/>
    </location>
</feature>
<dbReference type="EMBL" id="SHLI01000001">
    <property type="protein sequence ID" value="RZU99013.1"/>
    <property type="molecule type" value="Genomic_DNA"/>
</dbReference>
<dbReference type="SUPFAM" id="SSF103473">
    <property type="entry name" value="MFS general substrate transporter"/>
    <property type="match status" value="1"/>
</dbReference>
<dbReference type="RefSeq" id="WP_130503278.1">
    <property type="nucleotide sequence ID" value="NZ_SHLI01000001.1"/>
</dbReference>
<sequence>MLTVLRPLVRHRYLLAFAFLLAFLSGHGQTYFISLFGGEIRAAFELSNTEFGGLYSAATLTSGILVIALGRGVDRMPLGLFTAAVIVGAAAGGVLLATAPSAAWLLPGFLLLRLCGQGLMVHVAQTTVGRRVERGRGTAIGVVTVGLPAGEAVLPAMVVVLMATLGWRMSWGVFALVLVAVALPLALLFLRLTAGQPSVSDEASVAADGNTDKQPGPSTGPVNDWSRAQVLGDPRFYRIMPAILAPPFLITALFFHQVPIAEAKGWALGWLSTAFVLFALSHVVSLTVSGMLIDRLGAARLLRLYLAPILAALLVLGFVPGDPAALLYLGLAGLSVGTASTLMGAVWPELYGIRHLGAIRAMAHGAMVLSTAIAPLLIGALLDAGISLPALASALAGYVVVAMVVIPAPRTLRPRDPVVGPAG</sequence>
<feature type="transmembrane region" description="Helical" evidence="5">
    <location>
        <begin position="388"/>
        <end position="406"/>
    </location>
</feature>
<feature type="transmembrane region" description="Helical" evidence="5">
    <location>
        <begin position="359"/>
        <end position="382"/>
    </location>
</feature>
<feature type="domain" description="Major facilitator superfamily (MFS) profile" evidence="6">
    <location>
        <begin position="14"/>
        <end position="410"/>
    </location>
</feature>
<dbReference type="InterPro" id="IPR011701">
    <property type="entry name" value="MFS"/>
</dbReference>
<dbReference type="Gene3D" id="1.20.1250.20">
    <property type="entry name" value="MFS general substrate transporter like domains"/>
    <property type="match status" value="1"/>
</dbReference>
<feature type="transmembrane region" description="Helical" evidence="5">
    <location>
        <begin position="52"/>
        <end position="70"/>
    </location>
</feature>
<keyword evidence="1 5" id="KW-0812">Transmembrane</keyword>
<evidence type="ECO:0000256" key="4">
    <source>
        <dbReference type="SAM" id="MobiDB-lite"/>
    </source>
</evidence>
<keyword evidence="2 5" id="KW-1133">Transmembrane helix</keyword>
<dbReference type="Proteomes" id="UP000292298">
    <property type="component" value="Unassembled WGS sequence"/>
</dbReference>
<keyword evidence="3 5" id="KW-0472">Membrane</keyword>
<proteinExistence type="predicted"/>
<feature type="region of interest" description="Disordered" evidence="4">
    <location>
        <begin position="203"/>
        <end position="224"/>
    </location>
</feature>
<feature type="transmembrane region" description="Helical" evidence="5">
    <location>
        <begin position="301"/>
        <end position="319"/>
    </location>
</feature>
<dbReference type="InterPro" id="IPR036259">
    <property type="entry name" value="MFS_trans_sf"/>
</dbReference>
<feature type="transmembrane region" description="Helical" evidence="5">
    <location>
        <begin position="236"/>
        <end position="255"/>
    </location>
</feature>
<keyword evidence="8" id="KW-1185">Reference proteome</keyword>
<evidence type="ECO:0000313" key="8">
    <source>
        <dbReference type="Proteomes" id="UP000292298"/>
    </source>
</evidence>
<evidence type="ECO:0000256" key="2">
    <source>
        <dbReference type="ARBA" id="ARBA00022989"/>
    </source>
</evidence>
<dbReference type="OrthoDB" id="1404228at2"/>
<protein>
    <submittedName>
        <fullName evidence="7">Putative MFS family arabinose efflux permease</fullName>
    </submittedName>
</protein>
<dbReference type="PANTHER" id="PTHR11360:SF308">
    <property type="entry name" value="BLL3089 PROTEIN"/>
    <property type="match status" value="1"/>
</dbReference>
<comment type="caution">
    <text evidence="7">The sequence shown here is derived from an EMBL/GenBank/DDBJ whole genome shotgun (WGS) entry which is preliminary data.</text>
</comment>
<dbReference type="AlphaFoldDB" id="A0A4Q8D124"/>
<name>A0A4Q8D124_9GAMM</name>
<evidence type="ECO:0000313" key="7">
    <source>
        <dbReference type="EMBL" id="RZU99013.1"/>
    </source>
</evidence>